<keyword evidence="3" id="KW-1185">Reference proteome</keyword>
<organism evidence="2 3">
    <name type="scientific">Paraconexibacter algicola</name>
    <dbReference type="NCBI Taxonomy" id="2133960"/>
    <lineage>
        <taxon>Bacteria</taxon>
        <taxon>Bacillati</taxon>
        <taxon>Actinomycetota</taxon>
        <taxon>Thermoleophilia</taxon>
        <taxon>Solirubrobacterales</taxon>
        <taxon>Paraconexibacteraceae</taxon>
        <taxon>Paraconexibacter</taxon>
    </lineage>
</organism>
<comment type="caution">
    <text evidence="2">The sequence shown here is derived from an EMBL/GenBank/DDBJ whole genome shotgun (WGS) entry which is preliminary data.</text>
</comment>
<feature type="compositionally biased region" description="Low complexity" evidence="1">
    <location>
        <begin position="204"/>
        <end position="215"/>
    </location>
</feature>
<feature type="region of interest" description="Disordered" evidence="1">
    <location>
        <begin position="189"/>
        <end position="222"/>
    </location>
</feature>
<gene>
    <name evidence="2" type="ORF">C7Y72_00800</name>
</gene>
<dbReference type="Pfam" id="PF09684">
    <property type="entry name" value="Tail_P2_I"/>
    <property type="match status" value="1"/>
</dbReference>
<evidence type="ECO:0000313" key="2">
    <source>
        <dbReference type="EMBL" id="PTL58286.1"/>
    </source>
</evidence>
<reference evidence="2 3" key="1">
    <citation type="submission" date="2018-03" db="EMBL/GenBank/DDBJ databases">
        <title>Aquarubrobacter algicola gen. nov., sp. nov., a novel actinobacterium isolated from shallow eutrophic lake during the end of cyanobacterial harmful algal blooms.</title>
        <authorList>
            <person name="Chun S.J."/>
        </authorList>
    </citation>
    <scope>NUCLEOTIDE SEQUENCE [LARGE SCALE GENOMIC DNA]</scope>
    <source>
        <strain evidence="2 3">Seoho-28</strain>
    </source>
</reference>
<sequence>MMTLVPVREERAAAPTGSPEAAPPSVSGRRRLRDGLPELYRESEFTMRFVLGFEEVLDPIVATLDSLTAHFDADLAPPHALAGLATWLGVDEVEALPASRRRTALHRAGELARLRGTAEGLRLVLDLFFPDVPLRIEDHGSVLIGEEAGDPPKAKAAAFDVYSDRPLEPAMQQAIAQCIERWKPAHARPRLRVKKGSATTVDMPAATPTPLPTQDDTPEPPA</sequence>
<dbReference type="InterPro" id="IPR011748">
    <property type="entry name" value="Unchr_phage_tail-like"/>
</dbReference>
<dbReference type="NCBIfam" id="TIGR02242">
    <property type="entry name" value="tail_TIGR02242"/>
    <property type="match status" value="1"/>
</dbReference>
<evidence type="ECO:0008006" key="4">
    <source>
        <dbReference type="Google" id="ProtNLM"/>
    </source>
</evidence>
<evidence type="ECO:0000313" key="3">
    <source>
        <dbReference type="Proteomes" id="UP000240739"/>
    </source>
</evidence>
<dbReference type="InterPro" id="IPR006521">
    <property type="entry name" value="Tail_protein_I"/>
</dbReference>
<feature type="region of interest" description="Disordered" evidence="1">
    <location>
        <begin position="1"/>
        <end position="30"/>
    </location>
</feature>
<dbReference type="Proteomes" id="UP000240739">
    <property type="component" value="Unassembled WGS sequence"/>
</dbReference>
<dbReference type="EMBL" id="PYYB01000001">
    <property type="protein sequence ID" value="PTL58286.1"/>
    <property type="molecule type" value="Genomic_DNA"/>
</dbReference>
<dbReference type="AlphaFoldDB" id="A0A2T4UGC8"/>
<proteinExistence type="predicted"/>
<accession>A0A2T4UGC8</accession>
<name>A0A2T4UGC8_9ACTN</name>
<evidence type="ECO:0000256" key="1">
    <source>
        <dbReference type="SAM" id="MobiDB-lite"/>
    </source>
</evidence>
<protein>
    <recommendedName>
        <fullName evidence="4">Phage tail protein</fullName>
    </recommendedName>
</protein>